<feature type="region of interest" description="Disordered" evidence="1">
    <location>
        <begin position="72"/>
        <end position="103"/>
    </location>
</feature>
<name>A0A8B6F1I3_MYTGA</name>
<evidence type="ECO:0000313" key="2">
    <source>
        <dbReference type="EMBL" id="VDI42152.1"/>
    </source>
</evidence>
<feature type="compositionally biased region" description="Polar residues" evidence="1">
    <location>
        <begin position="73"/>
        <end position="96"/>
    </location>
</feature>
<dbReference type="EMBL" id="UYJE01005985">
    <property type="protein sequence ID" value="VDI42152.1"/>
    <property type="molecule type" value="Genomic_DNA"/>
</dbReference>
<comment type="caution">
    <text evidence="2">The sequence shown here is derived from an EMBL/GenBank/DDBJ whole genome shotgun (WGS) entry which is preliminary data.</text>
</comment>
<accession>A0A8B6F1I3</accession>
<feature type="compositionally biased region" description="Polar residues" evidence="1">
    <location>
        <begin position="1"/>
        <end position="12"/>
    </location>
</feature>
<feature type="region of interest" description="Disordered" evidence="1">
    <location>
        <begin position="1"/>
        <end position="21"/>
    </location>
</feature>
<protein>
    <submittedName>
        <fullName evidence="2">Uncharacterized protein</fullName>
    </submittedName>
</protein>
<proteinExistence type="predicted"/>
<sequence>MHGTSSEIGTSNKELRQRESKLKRLEEELKKEKASISDTLKDQSRLKTYSVNMEAKVKELENSNRILRMKIVGTQNQPSDSPTETRKNNSLPQNSNDETKLSI</sequence>
<organism evidence="2 3">
    <name type="scientific">Mytilus galloprovincialis</name>
    <name type="common">Mediterranean mussel</name>
    <dbReference type="NCBI Taxonomy" id="29158"/>
    <lineage>
        <taxon>Eukaryota</taxon>
        <taxon>Metazoa</taxon>
        <taxon>Spiralia</taxon>
        <taxon>Lophotrochozoa</taxon>
        <taxon>Mollusca</taxon>
        <taxon>Bivalvia</taxon>
        <taxon>Autobranchia</taxon>
        <taxon>Pteriomorphia</taxon>
        <taxon>Mytilida</taxon>
        <taxon>Mytiloidea</taxon>
        <taxon>Mytilidae</taxon>
        <taxon>Mytilinae</taxon>
        <taxon>Mytilus</taxon>
    </lineage>
</organism>
<evidence type="ECO:0000256" key="1">
    <source>
        <dbReference type="SAM" id="MobiDB-lite"/>
    </source>
</evidence>
<keyword evidence="3" id="KW-1185">Reference proteome</keyword>
<dbReference type="Proteomes" id="UP000596742">
    <property type="component" value="Unassembled WGS sequence"/>
</dbReference>
<dbReference type="AlphaFoldDB" id="A0A8B6F1I3"/>
<gene>
    <name evidence="2" type="ORF">MGAL_10B013391</name>
</gene>
<evidence type="ECO:0000313" key="3">
    <source>
        <dbReference type="Proteomes" id="UP000596742"/>
    </source>
</evidence>
<reference evidence="2" key="1">
    <citation type="submission" date="2018-11" db="EMBL/GenBank/DDBJ databases">
        <authorList>
            <person name="Alioto T."/>
            <person name="Alioto T."/>
        </authorList>
    </citation>
    <scope>NUCLEOTIDE SEQUENCE</scope>
</reference>